<dbReference type="InterPro" id="IPR036514">
    <property type="entry name" value="SGNH_hydro_sf"/>
</dbReference>
<dbReference type="RefSeq" id="WP_232174897.1">
    <property type="nucleotide sequence ID" value="NZ_JAJPWV010000001.1"/>
</dbReference>
<reference evidence="2 3" key="1">
    <citation type="submission" date="2021-12" db="EMBL/GenBank/DDBJ databases">
        <title>Mucilaginibacter roseus genome.</title>
        <authorList>
            <person name="Ferreira J.R."/>
            <person name="Newman J.D."/>
        </authorList>
    </citation>
    <scope>NUCLEOTIDE SEQUENCE [LARGE SCALE GENOMIC DNA]</scope>
    <source>
        <strain evidence="2 3">LMG 28454</strain>
    </source>
</reference>
<accession>A0ABS8TZJ8</accession>
<proteinExistence type="predicted"/>
<dbReference type="InterPro" id="IPR001087">
    <property type="entry name" value="GDSL"/>
</dbReference>
<protein>
    <submittedName>
        <fullName evidence="2">SGNH/GDSL hydrolase family protein</fullName>
    </submittedName>
</protein>
<dbReference type="EMBL" id="JAJPWV010000001">
    <property type="protein sequence ID" value="MCD8739022.1"/>
    <property type="molecule type" value="Genomic_DNA"/>
</dbReference>
<keyword evidence="1" id="KW-0812">Transmembrane</keyword>
<dbReference type="CDD" id="cd00229">
    <property type="entry name" value="SGNH_hydrolase"/>
    <property type="match status" value="1"/>
</dbReference>
<dbReference type="Gene3D" id="3.40.50.1110">
    <property type="entry name" value="SGNH hydrolase"/>
    <property type="match status" value="1"/>
</dbReference>
<dbReference type="Pfam" id="PF00657">
    <property type="entry name" value="Lipase_GDSL"/>
    <property type="match status" value="1"/>
</dbReference>
<keyword evidence="2" id="KW-0378">Hydrolase</keyword>
<organism evidence="2 3">
    <name type="scientific">Mucilaginibacter roseus</name>
    <dbReference type="NCBI Taxonomy" id="1528868"/>
    <lineage>
        <taxon>Bacteria</taxon>
        <taxon>Pseudomonadati</taxon>
        <taxon>Bacteroidota</taxon>
        <taxon>Sphingobacteriia</taxon>
        <taxon>Sphingobacteriales</taxon>
        <taxon>Sphingobacteriaceae</taxon>
        <taxon>Mucilaginibacter</taxon>
    </lineage>
</organism>
<name>A0ABS8TZJ8_9SPHI</name>
<dbReference type="Proteomes" id="UP001199919">
    <property type="component" value="Unassembled WGS sequence"/>
</dbReference>
<dbReference type="GO" id="GO:0016787">
    <property type="term" value="F:hydrolase activity"/>
    <property type="evidence" value="ECO:0007669"/>
    <property type="project" value="UniProtKB-KW"/>
</dbReference>
<comment type="caution">
    <text evidence="2">The sequence shown here is derived from an EMBL/GenBank/DDBJ whole genome shotgun (WGS) entry which is preliminary data.</text>
</comment>
<gene>
    <name evidence="2" type="ORF">LT679_00285</name>
</gene>
<dbReference type="SUPFAM" id="SSF52266">
    <property type="entry name" value="SGNH hydrolase"/>
    <property type="match status" value="1"/>
</dbReference>
<keyword evidence="1" id="KW-0472">Membrane</keyword>
<feature type="transmembrane region" description="Helical" evidence="1">
    <location>
        <begin position="16"/>
        <end position="37"/>
    </location>
</feature>
<keyword evidence="1" id="KW-1133">Transmembrane helix</keyword>
<sequence length="272" mass="31164">MKTILGKTVRHKSKILVKWTVGAIITASGALAIWYFYISGYFAEGNDSVYSVENTPVLKSSPLEGKTLFFLGSSVTAGFAAREESFADYIAKRNNCIIGKEAKGATVMMDNGQNSYVERIKKLDTKAKVDIFICQLSTNDTRYNGLKKIGRISQSTNIQDLDRETTVGAIEYIIAYAKKTWNCPVVFYTNSYFEDKYYSTVIKKLYDVQKKWDISIIDLYNNEKFNNISEDQMKLYMLSDHVHPHRSGYKLWWTPEIEKHLYKIVNPSGNWP</sequence>
<evidence type="ECO:0000313" key="3">
    <source>
        <dbReference type="Proteomes" id="UP001199919"/>
    </source>
</evidence>
<evidence type="ECO:0000256" key="1">
    <source>
        <dbReference type="SAM" id="Phobius"/>
    </source>
</evidence>
<evidence type="ECO:0000313" key="2">
    <source>
        <dbReference type="EMBL" id="MCD8739022.1"/>
    </source>
</evidence>
<keyword evidence="3" id="KW-1185">Reference proteome</keyword>